<comment type="caution">
    <text evidence="2">The sequence shown here is derived from an EMBL/GenBank/DDBJ whole genome shotgun (WGS) entry which is preliminary data.</text>
</comment>
<feature type="signal peptide" evidence="1">
    <location>
        <begin position="1"/>
        <end position="17"/>
    </location>
</feature>
<evidence type="ECO:0000313" key="2">
    <source>
        <dbReference type="EMBL" id="KAK3316671.1"/>
    </source>
</evidence>
<evidence type="ECO:0000256" key="1">
    <source>
        <dbReference type="SAM" id="SignalP"/>
    </source>
</evidence>
<reference evidence="2" key="1">
    <citation type="journal article" date="2023" name="Mol. Phylogenet. Evol.">
        <title>Genome-scale phylogeny and comparative genomics of the fungal order Sordariales.</title>
        <authorList>
            <person name="Hensen N."/>
            <person name="Bonometti L."/>
            <person name="Westerberg I."/>
            <person name="Brannstrom I.O."/>
            <person name="Guillou S."/>
            <person name="Cros-Aarteil S."/>
            <person name="Calhoun S."/>
            <person name="Haridas S."/>
            <person name="Kuo A."/>
            <person name="Mondo S."/>
            <person name="Pangilinan J."/>
            <person name="Riley R."/>
            <person name="LaButti K."/>
            <person name="Andreopoulos B."/>
            <person name="Lipzen A."/>
            <person name="Chen C."/>
            <person name="Yan M."/>
            <person name="Daum C."/>
            <person name="Ng V."/>
            <person name="Clum A."/>
            <person name="Steindorff A."/>
            <person name="Ohm R.A."/>
            <person name="Martin F."/>
            <person name="Silar P."/>
            <person name="Natvig D.O."/>
            <person name="Lalanne C."/>
            <person name="Gautier V."/>
            <person name="Ament-Velasquez S.L."/>
            <person name="Kruys A."/>
            <person name="Hutchinson M.I."/>
            <person name="Powell A.J."/>
            <person name="Barry K."/>
            <person name="Miller A.N."/>
            <person name="Grigoriev I.V."/>
            <person name="Debuchy R."/>
            <person name="Gladieux P."/>
            <person name="Hiltunen Thoren M."/>
            <person name="Johannesson H."/>
        </authorList>
    </citation>
    <scope>NUCLEOTIDE SEQUENCE</scope>
    <source>
        <strain evidence="2">CBS 118394</strain>
    </source>
</reference>
<accession>A0AAE0I2X9</accession>
<reference evidence="2" key="2">
    <citation type="submission" date="2023-06" db="EMBL/GenBank/DDBJ databases">
        <authorList>
            <consortium name="Lawrence Berkeley National Laboratory"/>
            <person name="Haridas S."/>
            <person name="Hensen N."/>
            <person name="Bonometti L."/>
            <person name="Westerberg I."/>
            <person name="Brannstrom I.O."/>
            <person name="Guillou S."/>
            <person name="Cros-Aarteil S."/>
            <person name="Calhoun S."/>
            <person name="Kuo A."/>
            <person name="Mondo S."/>
            <person name="Pangilinan J."/>
            <person name="Riley R."/>
            <person name="Labutti K."/>
            <person name="Andreopoulos B."/>
            <person name="Lipzen A."/>
            <person name="Chen C."/>
            <person name="Yanf M."/>
            <person name="Daum C."/>
            <person name="Ng V."/>
            <person name="Clum A."/>
            <person name="Steindorff A."/>
            <person name="Ohm R."/>
            <person name="Martin F."/>
            <person name="Silar P."/>
            <person name="Natvig D."/>
            <person name="Lalanne C."/>
            <person name="Gautier V."/>
            <person name="Ament-Velasquez S.L."/>
            <person name="Kruys A."/>
            <person name="Hutchinson M.I."/>
            <person name="Powell A.J."/>
            <person name="Barry K."/>
            <person name="Miller A.N."/>
            <person name="Grigoriev I.V."/>
            <person name="Debuchy R."/>
            <person name="Gladieux P."/>
            <person name="Thoren M.H."/>
            <person name="Johannesson H."/>
        </authorList>
    </citation>
    <scope>NUCLEOTIDE SEQUENCE</scope>
    <source>
        <strain evidence="2">CBS 118394</strain>
    </source>
</reference>
<dbReference type="Proteomes" id="UP001283341">
    <property type="component" value="Unassembled WGS sequence"/>
</dbReference>
<gene>
    <name evidence="2" type="ORF">B0H66DRAFT_301223</name>
</gene>
<sequence>MLHVLLCVHACVRMFIAARSLTTCASKKPGQTGWKSPSLVHRAKRVRYFAKHINIGRVYNNNHVCFFHCCIFLVPDSLASERKKHKTIKPDRLDLATALHSKRHL</sequence>
<evidence type="ECO:0000313" key="3">
    <source>
        <dbReference type="Proteomes" id="UP001283341"/>
    </source>
</evidence>
<organism evidence="2 3">
    <name type="scientific">Apodospora peruviana</name>
    <dbReference type="NCBI Taxonomy" id="516989"/>
    <lineage>
        <taxon>Eukaryota</taxon>
        <taxon>Fungi</taxon>
        <taxon>Dikarya</taxon>
        <taxon>Ascomycota</taxon>
        <taxon>Pezizomycotina</taxon>
        <taxon>Sordariomycetes</taxon>
        <taxon>Sordariomycetidae</taxon>
        <taxon>Sordariales</taxon>
        <taxon>Lasiosphaeriaceae</taxon>
        <taxon>Apodospora</taxon>
    </lineage>
</organism>
<protein>
    <recommendedName>
        <fullName evidence="4">Secreted protein</fullName>
    </recommendedName>
</protein>
<keyword evidence="1" id="KW-0732">Signal</keyword>
<evidence type="ECO:0008006" key="4">
    <source>
        <dbReference type="Google" id="ProtNLM"/>
    </source>
</evidence>
<keyword evidence="3" id="KW-1185">Reference proteome</keyword>
<dbReference type="AlphaFoldDB" id="A0AAE0I2X9"/>
<proteinExistence type="predicted"/>
<dbReference type="EMBL" id="JAUEDM010000005">
    <property type="protein sequence ID" value="KAK3316671.1"/>
    <property type="molecule type" value="Genomic_DNA"/>
</dbReference>
<feature type="chain" id="PRO_5042103487" description="Secreted protein" evidence="1">
    <location>
        <begin position="18"/>
        <end position="105"/>
    </location>
</feature>
<name>A0AAE0I2X9_9PEZI</name>